<dbReference type="CDD" id="cd03301">
    <property type="entry name" value="ABC_MalK_N"/>
    <property type="match status" value="1"/>
</dbReference>
<dbReference type="PANTHER" id="PTHR43875:SF14">
    <property type="entry name" value="ABC TRANSPORTER ATP-BINDING PROTEIN"/>
    <property type="match status" value="1"/>
</dbReference>
<dbReference type="PANTHER" id="PTHR43875">
    <property type="entry name" value="MALTODEXTRIN IMPORT ATP-BINDING PROTEIN MSMX"/>
    <property type="match status" value="1"/>
</dbReference>
<dbReference type="AlphaFoldDB" id="A0A942EF94"/>
<gene>
    <name evidence="7" type="ORF">KD146_08580</name>
</gene>
<dbReference type="InterPro" id="IPR008995">
    <property type="entry name" value="Mo/tungstate-bd_C_term_dom"/>
</dbReference>
<evidence type="ECO:0000313" key="8">
    <source>
        <dbReference type="Proteomes" id="UP000678281"/>
    </source>
</evidence>
<dbReference type="GO" id="GO:0016887">
    <property type="term" value="F:ATP hydrolysis activity"/>
    <property type="evidence" value="ECO:0007669"/>
    <property type="project" value="InterPro"/>
</dbReference>
<protein>
    <submittedName>
        <fullName evidence="7">ABC transporter ATP-binding protein</fullName>
    </submittedName>
</protein>
<dbReference type="InterPro" id="IPR027417">
    <property type="entry name" value="P-loop_NTPase"/>
</dbReference>
<dbReference type="EMBL" id="JAGXTP010000001">
    <property type="protein sequence ID" value="MBS3848746.1"/>
    <property type="molecule type" value="Genomic_DNA"/>
</dbReference>
<comment type="caution">
    <text evidence="7">The sequence shown here is derived from an EMBL/GenBank/DDBJ whole genome shotgun (WGS) entry which is preliminary data.</text>
</comment>
<dbReference type="Gene3D" id="2.40.50.100">
    <property type="match status" value="1"/>
</dbReference>
<dbReference type="Pfam" id="PF00005">
    <property type="entry name" value="ABC_tran"/>
    <property type="match status" value="1"/>
</dbReference>
<comment type="similarity">
    <text evidence="2">Belongs to the ABC transporter superfamily.</text>
</comment>
<dbReference type="InterPro" id="IPR003593">
    <property type="entry name" value="AAA+_ATPase"/>
</dbReference>
<dbReference type="InterPro" id="IPR017871">
    <property type="entry name" value="ABC_transporter-like_CS"/>
</dbReference>
<dbReference type="PROSITE" id="PS50893">
    <property type="entry name" value="ABC_TRANSPORTER_2"/>
    <property type="match status" value="1"/>
</dbReference>
<dbReference type="InterPro" id="IPR047641">
    <property type="entry name" value="ABC_transpr_MalK/UgpC-like"/>
</dbReference>
<feature type="domain" description="ABC transporter" evidence="6">
    <location>
        <begin position="5"/>
        <end position="235"/>
    </location>
</feature>
<dbReference type="PROSITE" id="PS00211">
    <property type="entry name" value="ABC_TRANSPORTER_1"/>
    <property type="match status" value="1"/>
</dbReference>
<dbReference type="InterPro" id="IPR003439">
    <property type="entry name" value="ABC_transporter-like_ATP-bd"/>
</dbReference>
<dbReference type="InterPro" id="IPR012340">
    <property type="entry name" value="NA-bd_OB-fold"/>
</dbReference>
<keyword evidence="4" id="KW-0547">Nucleotide-binding</keyword>
<dbReference type="GO" id="GO:0008643">
    <property type="term" value="P:carbohydrate transport"/>
    <property type="evidence" value="ECO:0007669"/>
    <property type="project" value="InterPro"/>
</dbReference>
<reference evidence="7" key="1">
    <citation type="submission" date="2021-04" db="EMBL/GenBank/DDBJ databases">
        <title>Devosia litorisediminis sp. nov., isolated from a sand dune.</title>
        <authorList>
            <person name="Park S."/>
            <person name="Yoon J.-H."/>
        </authorList>
    </citation>
    <scope>NUCLEOTIDE SEQUENCE</scope>
    <source>
        <strain evidence="7">BSSL-BM10</strain>
    </source>
</reference>
<dbReference type="GO" id="GO:0005524">
    <property type="term" value="F:ATP binding"/>
    <property type="evidence" value="ECO:0007669"/>
    <property type="project" value="UniProtKB-KW"/>
</dbReference>
<dbReference type="Proteomes" id="UP000678281">
    <property type="component" value="Unassembled WGS sequence"/>
</dbReference>
<evidence type="ECO:0000256" key="3">
    <source>
        <dbReference type="ARBA" id="ARBA00022448"/>
    </source>
</evidence>
<keyword evidence="3" id="KW-0813">Transport</keyword>
<dbReference type="SUPFAM" id="SSF50331">
    <property type="entry name" value="MOP-like"/>
    <property type="match status" value="1"/>
</dbReference>
<dbReference type="Gene3D" id="2.40.50.140">
    <property type="entry name" value="Nucleic acid-binding proteins"/>
    <property type="match status" value="1"/>
</dbReference>
<dbReference type="NCBIfam" id="NF008653">
    <property type="entry name" value="PRK11650.1"/>
    <property type="match status" value="1"/>
</dbReference>
<dbReference type="Gene3D" id="3.40.50.300">
    <property type="entry name" value="P-loop containing nucleotide triphosphate hydrolases"/>
    <property type="match status" value="1"/>
</dbReference>
<dbReference type="InterPro" id="IPR015855">
    <property type="entry name" value="ABC_transpr_MalK-like"/>
</dbReference>
<evidence type="ECO:0000256" key="2">
    <source>
        <dbReference type="ARBA" id="ARBA00005417"/>
    </source>
</evidence>
<evidence type="ECO:0000259" key="6">
    <source>
        <dbReference type="PROSITE" id="PS50893"/>
    </source>
</evidence>
<dbReference type="Pfam" id="PF17912">
    <property type="entry name" value="OB_MalK"/>
    <property type="match status" value="1"/>
</dbReference>
<keyword evidence="5 7" id="KW-0067">ATP-binding</keyword>
<dbReference type="RefSeq" id="WP_212658270.1">
    <property type="nucleotide sequence ID" value="NZ_JAGXTP010000001.1"/>
</dbReference>
<dbReference type="InterPro" id="IPR040582">
    <property type="entry name" value="OB_MalK-like"/>
</dbReference>
<evidence type="ECO:0000256" key="5">
    <source>
        <dbReference type="ARBA" id="ARBA00022840"/>
    </source>
</evidence>
<accession>A0A942EF94</accession>
<dbReference type="FunFam" id="3.40.50.300:FF:000042">
    <property type="entry name" value="Maltose/maltodextrin ABC transporter, ATP-binding protein"/>
    <property type="match status" value="1"/>
</dbReference>
<evidence type="ECO:0000256" key="4">
    <source>
        <dbReference type="ARBA" id="ARBA00022741"/>
    </source>
</evidence>
<dbReference type="GO" id="GO:0140359">
    <property type="term" value="F:ABC-type transporter activity"/>
    <property type="evidence" value="ECO:0007669"/>
    <property type="project" value="InterPro"/>
</dbReference>
<evidence type="ECO:0000256" key="1">
    <source>
        <dbReference type="ARBA" id="ARBA00004417"/>
    </source>
</evidence>
<comment type="subcellular location">
    <subcellularLocation>
        <location evidence="1">Cell inner membrane</location>
        <topology evidence="1">Peripheral membrane protein</topology>
    </subcellularLocation>
</comment>
<dbReference type="SUPFAM" id="SSF52540">
    <property type="entry name" value="P-loop containing nucleoside triphosphate hydrolases"/>
    <property type="match status" value="1"/>
</dbReference>
<name>A0A942EF94_9HYPH</name>
<dbReference type="SMART" id="SM00382">
    <property type="entry name" value="AAA"/>
    <property type="match status" value="1"/>
</dbReference>
<evidence type="ECO:0000313" key="7">
    <source>
        <dbReference type="EMBL" id="MBS3848746.1"/>
    </source>
</evidence>
<proteinExistence type="inferred from homology"/>
<keyword evidence="8" id="KW-1185">Reference proteome</keyword>
<sequence length="361" mass="39897">MQHSVSIRDLSLNFGSVKVLEHLDLDIAQGEFIVLLGPSGCGKSTLLNCVAGLLDVSDGQIFIGGKNVTWEEPKDRGIGMVFQSYALYPQMTVERNLSFGLRVAGMKKEEIDQRVARAAEILQIGPLLQRKPVELSGGQRQRVAIGRALVRDVDVFLFDEPLSNLDAKLRSDLRVEIKRLHQRLKNTMIYVTHDQIEALTLADRIAVMKNGVIQQLSDPHTIYNKPVNLYVAGFIGSPQMNMFQGSLDGNKFVVNEDGTEIPVSTYEFTTPVTGKTKAVLGVRPEHIMLGEEAKGMPFTTEIEIEIVEPMGSDTLAWTKIAGHQVTFRCNSDVVLKTGQKVTIGFDPGRGSIFDTNTTNRL</sequence>
<dbReference type="GO" id="GO:0055052">
    <property type="term" value="C:ATP-binding cassette (ABC) transporter complex, substrate-binding subunit-containing"/>
    <property type="evidence" value="ECO:0007669"/>
    <property type="project" value="TreeGrafter"/>
</dbReference>
<organism evidence="7 8">
    <name type="scientific">Devosia litorisediminis</name>
    <dbReference type="NCBI Taxonomy" id="2829817"/>
    <lineage>
        <taxon>Bacteria</taxon>
        <taxon>Pseudomonadati</taxon>
        <taxon>Pseudomonadota</taxon>
        <taxon>Alphaproteobacteria</taxon>
        <taxon>Hyphomicrobiales</taxon>
        <taxon>Devosiaceae</taxon>
        <taxon>Devosia</taxon>
    </lineage>
</organism>